<gene>
    <name evidence="9" type="ORF">C1645_832454</name>
</gene>
<dbReference type="Gene3D" id="1.10.10.10">
    <property type="entry name" value="Winged helix-like DNA-binding domain superfamily/Winged helix DNA-binding domain"/>
    <property type="match status" value="2"/>
</dbReference>
<dbReference type="OrthoDB" id="1110759at2759"/>
<accession>A0A397SNU5</accession>
<dbReference type="GO" id="GO:0003690">
    <property type="term" value="F:double-stranded DNA binding"/>
    <property type="evidence" value="ECO:0007669"/>
    <property type="project" value="TreeGrafter"/>
</dbReference>
<comment type="caution">
    <text evidence="9">The sequence shown here is derived from an EMBL/GenBank/DDBJ whole genome shotgun (WGS) entry which is preliminary data.</text>
</comment>
<dbReference type="PANTHER" id="PTHR11467">
    <property type="entry name" value="HISTONE H1"/>
    <property type="match status" value="1"/>
</dbReference>
<organism evidence="9 10">
    <name type="scientific">Glomus cerebriforme</name>
    <dbReference type="NCBI Taxonomy" id="658196"/>
    <lineage>
        <taxon>Eukaryota</taxon>
        <taxon>Fungi</taxon>
        <taxon>Fungi incertae sedis</taxon>
        <taxon>Mucoromycota</taxon>
        <taxon>Glomeromycotina</taxon>
        <taxon>Glomeromycetes</taxon>
        <taxon>Glomerales</taxon>
        <taxon>Glomeraceae</taxon>
        <taxon>Glomus</taxon>
    </lineage>
</organism>
<dbReference type="InterPro" id="IPR005818">
    <property type="entry name" value="Histone_H1/H5_H15"/>
</dbReference>
<dbReference type="GO" id="GO:0045910">
    <property type="term" value="P:negative regulation of DNA recombination"/>
    <property type="evidence" value="ECO:0007669"/>
    <property type="project" value="TreeGrafter"/>
</dbReference>
<evidence type="ECO:0000259" key="8">
    <source>
        <dbReference type="PROSITE" id="PS51504"/>
    </source>
</evidence>
<dbReference type="AlphaFoldDB" id="A0A397SNU5"/>
<keyword evidence="5 7" id="KW-0238">DNA-binding</keyword>
<dbReference type="GO" id="GO:0031492">
    <property type="term" value="F:nucleosomal DNA binding"/>
    <property type="evidence" value="ECO:0007669"/>
    <property type="project" value="TreeGrafter"/>
</dbReference>
<dbReference type="PRINTS" id="PR00624">
    <property type="entry name" value="HISTONEH5"/>
</dbReference>
<dbReference type="SMART" id="SM00526">
    <property type="entry name" value="H15"/>
    <property type="match status" value="2"/>
</dbReference>
<dbReference type="GO" id="GO:0030261">
    <property type="term" value="P:chromosome condensation"/>
    <property type="evidence" value="ECO:0007669"/>
    <property type="project" value="TreeGrafter"/>
</dbReference>
<name>A0A397SNU5_9GLOM</name>
<evidence type="ECO:0000313" key="9">
    <source>
        <dbReference type="EMBL" id="RIA84304.1"/>
    </source>
</evidence>
<evidence type="ECO:0000256" key="6">
    <source>
        <dbReference type="ARBA" id="ARBA00023242"/>
    </source>
</evidence>
<reference evidence="9 10" key="1">
    <citation type="submission" date="2018-06" db="EMBL/GenBank/DDBJ databases">
        <title>Comparative genomics reveals the genomic features of Rhizophagus irregularis, R. cerebriforme, R. diaphanum and Gigaspora rosea, and their symbiotic lifestyle signature.</title>
        <authorList>
            <person name="Morin E."/>
            <person name="San Clemente H."/>
            <person name="Chen E.C.H."/>
            <person name="De La Providencia I."/>
            <person name="Hainaut M."/>
            <person name="Kuo A."/>
            <person name="Kohler A."/>
            <person name="Murat C."/>
            <person name="Tang N."/>
            <person name="Roy S."/>
            <person name="Loubradou J."/>
            <person name="Henrissat B."/>
            <person name="Grigoriev I.V."/>
            <person name="Corradi N."/>
            <person name="Roux C."/>
            <person name="Martin F.M."/>
        </authorList>
    </citation>
    <scope>NUCLEOTIDE SEQUENCE [LARGE SCALE GENOMIC DNA]</scope>
    <source>
        <strain evidence="9 10">DAOM 227022</strain>
    </source>
</reference>
<evidence type="ECO:0000256" key="5">
    <source>
        <dbReference type="ARBA" id="ARBA00023125"/>
    </source>
</evidence>
<evidence type="ECO:0000256" key="7">
    <source>
        <dbReference type="RuleBase" id="RU003894"/>
    </source>
</evidence>
<evidence type="ECO:0000313" key="10">
    <source>
        <dbReference type="Proteomes" id="UP000265703"/>
    </source>
</evidence>
<evidence type="ECO:0000256" key="4">
    <source>
        <dbReference type="ARBA" id="ARBA00022454"/>
    </source>
</evidence>
<comment type="similarity">
    <text evidence="7">Belongs to the histone H1/H5 family.</text>
</comment>
<dbReference type="PROSITE" id="PS51504">
    <property type="entry name" value="H15"/>
    <property type="match status" value="2"/>
</dbReference>
<protein>
    <recommendedName>
        <fullName evidence="3">Histone H1</fullName>
    </recommendedName>
</protein>
<dbReference type="GO" id="GO:0030527">
    <property type="term" value="F:structural constituent of chromatin"/>
    <property type="evidence" value="ECO:0007669"/>
    <property type="project" value="InterPro"/>
</dbReference>
<dbReference type="SUPFAM" id="SSF46785">
    <property type="entry name" value="Winged helix' DNA-binding domain"/>
    <property type="match status" value="2"/>
</dbReference>
<evidence type="ECO:0000256" key="2">
    <source>
        <dbReference type="ARBA" id="ARBA00004286"/>
    </source>
</evidence>
<proteinExistence type="inferred from homology"/>
<dbReference type="InterPro" id="IPR036388">
    <property type="entry name" value="WH-like_DNA-bd_sf"/>
</dbReference>
<evidence type="ECO:0000256" key="1">
    <source>
        <dbReference type="ARBA" id="ARBA00004123"/>
    </source>
</evidence>
<sequence length="264" mass="30298">MDIPIFRHPKYEVMVRDAIVTLKEREGSSRKAIKEYILNTYKLPDNATTKNRLKLAITRGVEKGTFFFPNGTSGTIKLIENEPVIKIEKFKEAEIVKSEPVIMIEKLEESEIVKHEPVIKIEKPEKAEIVKIEPVIMIEKLEESEIVKHEPFIKIEKSEEAEVVKSEPVIKMEVEKKENSKEAKIVKSGPAQHFHPKYEDMVRNAIVTLKRRKGCSRNEIKKYILNTYKLPNNATTTNRIKLAITRGVQKGVFVYGSSGTIKLK</sequence>
<dbReference type="InterPro" id="IPR005819">
    <property type="entry name" value="H1/H5"/>
</dbReference>
<dbReference type="GO" id="GO:0005634">
    <property type="term" value="C:nucleus"/>
    <property type="evidence" value="ECO:0007669"/>
    <property type="project" value="UniProtKB-SubCell"/>
</dbReference>
<dbReference type="InterPro" id="IPR036390">
    <property type="entry name" value="WH_DNA-bd_sf"/>
</dbReference>
<keyword evidence="4 7" id="KW-0158">Chromosome</keyword>
<comment type="subcellular location">
    <subcellularLocation>
        <location evidence="2">Chromosome</location>
    </subcellularLocation>
    <subcellularLocation>
        <location evidence="1 7">Nucleus</location>
    </subcellularLocation>
</comment>
<feature type="domain" description="H15" evidence="8">
    <location>
        <begin position="194"/>
        <end position="264"/>
    </location>
</feature>
<dbReference type="Proteomes" id="UP000265703">
    <property type="component" value="Unassembled WGS sequence"/>
</dbReference>
<keyword evidence="10" id="KW-1185">Reference proteome</keyword>
<dbReference type="Pfam" id="PF00538">
    <property type="entry name" value="Linker_histone"/>
    <property type="match status" value="2"/>
</dbReference>
<dbReference type="PANTHER" id="PTHR11467:SF36">
    <property type="entry name" value="HISTONE 24-RELATED"/>
    <property type="match status" value="1"/>
</dbReference>
<keyword evidence="6 7" id="KW-0539">Nucleus</keyword>
<dbReference type="GO" id="GO:0006334">
    <property type="term" value="P:nucleosome assembly"/>
    <property type="evidence" value="ECO:0007669"/>
    <property type="project" value="InterPro"/>
</dbReference>
<dbReference type="EMBL" id="QKYT01000502">
    <property type="protein sequence ID" value="RIA84304.1"/>
    <property type="molecule type" value="Genomic_DNA"/>
</dbReference>
<feature type="domain" description="H15" evidence="8">
    <location>
        <begin position="7"/>
        <end position="80"/>
    </location>
</feature>
<dbReference type="STRING" id="658196.A0A397SNU5"/>
<dbReference type="CDD" id="cd00073">
    <property type="entry name" value="H15"/>
    <property type="match status" value="2"/>
</dbReference>
<dbReference type="GO" id="GO:0000786">
    <property type="term" value="C:nucleosome"/>
    <property type="evidence" value="ECO:0007669"/>
    <property type="project" value="InterPro"/>
</dbReference>
<evidence type="ECO:0000256" key="3">
    <source>
        <dbReference type="ARBA" id="ARBA00020833"/>
    </source>
</evidence>